<dbReference type="InterPro" id="IPR051084">
    <property type="entry name" value="H+-coupled_symporters"/>
</dbReference>
<dbReference type="GO" id="GO:0015293">
    <property type="term" value="F:symporter activity"/>
    <property type="evidence" value="ECO:0007669"/>
    <property type="project" value="UniProtKB-KW"/>
</dbReference>
<evidence type="ECO:0000313" key="11">
    <source>
        <dbReference type="EMBL" id="SAL16763.1"/>
    </source>
</evidence>
<keyword evidence="12" id="KW-1185">Reference proteome</keyword>
<dbReference type="NCBIfam" id="NF007927">
    <property type="entry name" value="PRK10642.1"/>
    <property type="match status" value="1"/>
</dbReference>
<protein>
    <submittedName>
        <fullName evidence="11">General substrate transporter</fullName>
    </submittedName>
</protein>
<dbReference type="RefSeq" id="WP_087628902.1">
    <property type="nucleotide sequence ID" value="NZ_FCNZ02000002.1"/>
</dbReference>
<evidence type="ECO:0000256" key="9">
    <source>
        <dbReference type="SAM" id="Phobius"/>
    </source>
</evidence>
<dbReference type="PROSITE" id="PS00217">
    <property type="entry name" value="SUGAR_TRANSPORT_2"/>
    <property type="match status" value="1"/>
</dbReference>
<dbReference type="InterPro" id="IPR036259">
    <property type="entry name" value="MFS_trans_sf"/>
</dbReference>
<comment type="caution">
    <text evidence="11">The sequence shown here is derived from an EMBL/GenBank/DDBJ whole genome shotgun (WGS) entry which is preliminary data.</text>
</comment>
<evidence type="ECO:0000256" key="4">
    <source>
        <dbReference type="ARBA" id="ARBA00022475"/>
    </source>
</evidence>
<dbReference type="PROSITE" id="PS50850">
    <property type="entry name" value="MFS"/>
    <property type="match status" value="1"/>
</dbReference>
<keyword evidence="8 9" id="KW-0472">Membrane</keyword>
<dbReference type="CDD" id="cd17366">
    <property type="entry name" value="MFS_ProP"/>
    <property type="match status" value="1"/>
</dbReference>
<feature type="transmembrane region" description="Helical" evidence="9">
    <location>
        <begin position="435"/>
        <end position="452"/>
    </location>
</feature>
<feature type="domain" description="Major facilitator superfamily (MFS) profile" evidence="10">
    <location>
        <begin position="43"/>
        <end position="457"/>
    </location>
</feature>
<feature type="transmembrane region" description="Helical" evidence="9">
    <location>
        <begin position="340"/>
        <end position="359"/>
    </location>
</feature>
<feature type="transmembrane region" description="Helical" evidence="9">
    <location>
        <begin position="79"/>
        <end position="103"/>
    </location>
</feature>
<feature type="transmembrane region" description="Helical" evidence="9">
    <location>
        <begin position="215"/>
        <end position="234"/>
    </location>
</feature>
<keyword evidence="7 9" id="KW-1133">Transmembrane helix</keyword>
<organism evidence="11 12">
    <name type="scientific">Caballeronia telluris</name>
    <dbReference type="NCBI Taxonomy" id="326475"/>
    <lineage>
        <taxon>Bacteria</taxon>
        <taxon>Pseudomonadati</taxon>
        <taxon>Pseudomonadota</taxon>
        <taxon>Betaproteobacteria</taxon>
        <taxon>Burkholderiales</taxon>
        <taxon>Burkholderiaceae</taxon>
        <taxon>Caballeronia</taxon>
    </lineage>
</organism>
<dbReference type="InterPro" id="IPR011701">
    <property type="entry name" value="MFS"/>
</dbReference>
<feature type="transmembrane region" description="Helical" evidence="9">
    <location>
        <begin position="274"/>
        <end position="296"/>
    </location>
</feature>
<evidence type="ECO:0000256" key="7">
    <source>
        <dbReference type="ARBA" id="ARBA00022989"/>
    </source>
</evidence>
<feature type="transmembrane region" description="Helical" evidence="9">
    <location>
        <begin position="308"/>
        <end position="328"/>
    </location>
</feature>
<evidence type="ECO:0000256" key="3">
    <source>
        <dbReference type="ARBA" id="ARBA00022448"/>
    </source>
</evidence>
<dbReference type="EMBL" id="FCNZ02000002">
    <property type="protein sequence ID" value="SAL16763.1"/>
    <property type="molecule type" value="Genomic_DNA"/>
</dbReference>
<keyword evidence="5 9" id="KW-0812">Transmembrane</keyword>
<dbReference type="InterPro" id="IPR020846">
    <property type="entry name" value="MFS_dom"/>
</dbReference>
<feature type="transmembrane region" description="Helical" evidence="9">
    <location>
        <begin position="139"/>
        <end position="159"/>
    </location>
</feature>
<dbReference type="SUPFAM" id="SSF103473">
    <property type="entry name" value="MFS general substrate transporter"/>
    <property type="match status" value="1"/>
</dbReference>
<keyword evidence="6" id="KW-0769">Symport</keyword>
<keyword evidence="4" id="KW-1003">Cell membrane</keyword>
<evidence type="ECO:0000259" key="10">
    <source>
        <dbReference type="PROSITE" id="PS50850"/>
    </source>
</evidence>
<dbReference type="FunFam" id="1.20.1250.20:FF:000001">
    <property type="entry name" value="Dicarboxylate MFS transporter"/>
    <property type="match status" value="1"/>
</dbReference>
<gene>
    <name evidence="11" type="ORF">AWB66_00710</name>
</gene>
<proteinExistence type="inferred from homology"/>
<dbReference type="InterPro" id="IPR005829">
    <property type="entry name" value="Sugar_transporter_CS"/>
</dbReference>
<comment type="subcellular location">
    <subcellularLocation>
        <location evidence="1">Cell membrane</location>
        <topology evidence="1">Multi-pass membrane protein</topology>
    </subcellularLocation>
</comment>
<dbReference type="GO" id="GO:0005886">
    <property type="term" value="C:plasma membrane"/>
    <property type="evidence" value="ECO:0007669"/>
    <property type="project" value="UniProtKB-SubCell"/>
</dbReference>
<dbReference type="Pfam" id="PF07690">
    <property type="entry name" value="MFS_1"/>
    <property type="match status" value="1"/>
</dbReference>
<sequence>MSALHEVRDGLWRKSDHRDHHDRQAQPTLDDITIVDQSLLKRAVGAMAIGNAMEWFDFGVYSYIAVTLGKVFFPSSNPTAQLLATFGTFAAAFLVRPLGGMVFGPLGDRIGRKRVLAMTMIMMAIGTFCIGLIPSYGSIGIFAPILLLVARLLQGFSTGGEYGGAATFIAEFSPDKKRGFMSSFLEFGTLVGYVLGAGVVAVLTATLSQESLLSWGWRIPFLVAGPLGLIGLYIRMKLEETPAFQREADKRESEAHATPKQQFRDTLMEQWKPMLQCIGLVLIFNVTDYMALSYLPSYLSATLKFNETHGLFIVLVVMVLMMPMTLFAGHLSDKIGRKPVMLAGCVGLLVLAIPALELIRMGTILPIFSGMLILGVMLSCFTGVMPSSLPALFPTKIRYGALAIGFNVSVSLFGGTTPLVTAWLVDATGNLMMPAYYLMGASVIGIVSVLALHETARKPLKGSPPAVGSRAEAHAVLRGAREAAAMDDERFPEGAVRA</sequence>
<evidence type="ECO:0000256" key="1">
    <source>
        <dbReference type="ARBA" id="ARBA00004651"/>
    </source>
</evidence>
<evidence type="ECO:0000256" key="5">
    <source>
        <dbReference type="ARBA" id="ARBA00022692"/>
    </source>
</evidence>
<evidence type="ECO:0000256" key="6">
    <source>
        <dbReference type="ARBA" id="ARBA00022847"/>
    </source>
</evidence>
<accession>A0A158FAV9</accession>
<dbReference type="Proteomes" id="UP000054717">
    <property type="component" value="Unassembled WGS sequence"/>
</dbReference>
<evidence type="ECO:0000313" key="12">
    <source>
        <dbReference type="Proteomes" id="UP000054717"/>
    </source>
</evidence>
<dbReference type="AlphaFoldDB" id="A0A158FAV9"/>
<dbReference type="PANTHER" id="PTHR43528">
    <property type="entry name" value="ALPHA-KETOGLUTARATE PERMEASE"/>
    <property type="match status" value="1"/>
</dbReference>
<comment type="similarity">
    <text evidence="2">Belongs to the major facilitator superfamily. Metabolite:H+ Symporter (MHS) family (TC 2.A.1.6) family.</text>
</comment>
<evidence type="ECO:0000256" key="2">
    <source>
        <dbReference type="ARBA" id="ARBA00008240"/>
    </source>
</evidence>
<feature type="transmembrane region" description="Helical" evidence="9">
    <location>
        <begin position="397"/>
        <end position="415"/>
    </location>
</feature>
<feature type="transmembrane region" description="Helical" evidence="9">
    <location>
        <begin position="115"/>
        <end position="133"/>
    </location>
</feature>
<dbReference type="Gene3D" id="1.20.1250.20">
    <property type="entry name" value="MFS general substrate transporter like domains"/>
    <property type="match status" value="2"/>
</dbReference>
<reference evidence="11" key="1">
    <citation type="submission" date="2016-01" db="EMBL/GenBank/DDBJ databases">
        <authorList>
            <person name="Peeters Charlotte."/>
        </authorList>
    </citation>
    <scope>NUCLEOTIDE SEQUENCE</scope>
    <source>
        <strain evidence="11">LMG 22936</strain>
    </source>
</reference>
<feature type="transmembrane region" description="Helical" evidence="9">
    <location>
        <begin position="365"/>
        <end position="385"/>
    </location>
</feature>
<dbReference type="PANTHER" id="PTHR43528:SF1">
    <property type="entry name" value="ALPHA-KETOGLUTARATE PERMEASE"/>
    <property type="match status" value="1"/>
</dbReference>
<name>A0A158FAV9_9BURK</name>
<feature type="transmembrane region" description="Helical" evidence="9">
    <location>
        <begin position="180"/>
        <end position="203"/>
    </location>
</feature>
<evidence type="ECO:0000256" key="8">
    <source>
        <dbReference type="ARBA" id="ARBA00023136"/>
    </source>
</evidence>
<keyword evidence="3" id="KW-0813">Transport</keyword>